<reference evidence="2" key="1">
    <citation type="submission" date="2013-09" db="EMBL/GenBank/DDBJ databases">
        <title>The Genome Sequence of Anopheles culicifacies species A.</title>
        <authorList>
            <consortium name="The Broad Institute Genomics Platform"/>
            <person name="Neafsey D.E."/>
            <person name="Besansky N."/>
            <person name="Howell P."/>
            <person name="Walton C."/>
            <person name="Young S.K."/>
            <person name="Zeng Q."/>
            <person name="Gargeya S."/>
            <person name="Fitzgerald M."/>
            <person name="Haas B."/>
            <person name="Abouelleil A."/>
            <person name="Allen A.W."/>
            <person name="Alvarado L."/>
            <person name="Arachchi H.M."/>
            <person name="Berlin A.M."/>
            <person name="Chapman S.B."/>
            <person name="Gainer-Dewar J."/>
            <person name="Goldberg J."/>
            <person name="Griggs A."/>
            <person name="Gujja S."/>
            <person name="Hansen M."/>
            <person name="Howarth C."/>
            <person name="Imamovic A."/>
            <person name="Ireland A."/>
            <person name="Larimer J."/>
            <person name="McCowan C."/>
            <person name="Murphy C."/>
            <person name="Pearson M."/>
            <person name="Poon T.W."/>
            <person name="Priest M."/>
            <person name="Roberts A."/>
            <person name="Saif S."/>
            <person name="Shea T."/>
            <person name="Sisk P."/>
            <person name="Sykes S."/>
            <person name="Wortman J."/>
            <person name="Nusbaum C."/>
            <person name="Birren B."/>
        </authorList>
    </citation>
    <scope>NUCLEOTIDE SEQUENCE [LARGE SCALE GENOMIC DNA]</scope>
    <source>
        <strain evidence="2">A-37</strain>
    </source>
</reference>
<keyword evidence="2" id="KW-1185">Reference proteome</keyword>
<reference evidence="1" key="2">
    <citation type="submission" date="2020-05" db="UniProtKB">
        <authorList>
            <consortium name="EnsemblMetazoa"/>
        </authorList>
    </citation>
    <scope>IDENTIFICATION</scope>
    <source>
        <strain evidence="1">A-37</strain>
    </source>
</reference>
<evidence type="ECO:0000313" key="1">
    <source>
        <dbReference type="EnsemblMetazoa" id="ACUA003075-PA"/>
    </source>
</evidence>
<accession>A0A182LVL8</accession>
<evidence type="ECO:0000313" key="2">
    <source>
        <dbReference type="Proteomes" id="UP000075883"/>
    </source>
</evidence>
<protein>
    <submittedName>
        <fullName evidence="1">Uncharacterized protein</fullName>
    </submittedName>
</protein>
<dbReference type="VEuPathDB" id="VectorBase:ACUA003075"/>
<organism evidence="1 2">
    <name type="scientific">Anopheles culicifacies</name>
    <dbReference type="NCBI Taxonomy" id="139723"/>
    <lineage>
        <taxon>Eukaryota</taxon>
        <taxon>Metazoa</taxon>
        <taxon>Ecdysozoa</taxon>
        <taxon>Arthropoda</taxon>
        <taxon>Hexapoda</taxon>
        <taxon>Insecta</taxon>
        <taxon>Pterygota</taxon>
        <taxon>Neoptera</taxon>
        <taxon>Endopterygota</taxon>
        <taxon>Diptera</taxon>
        <taxon>Nematocera</taxon>
        <taxon>Culicoidea</taxon>
        <taxon>Culicidae</taxon>
        <taxon>Anophelinae</taxon>
        <taxon>Anopheles</taxon>
        <taxon>culicifacies species complex</taxon>
    </lineage>
</organism>
<name>A0A182LVL8_9DIPT</name>
<sequence>MPRDFNHEETGTYCSIWGGISIAFSLRIDRGPQLGACIQIFRIDGTAGRIGSARPAATLLLFQPLGTLHDDATELARNRLLRLLGEILRRQHLALLLLLERTLQFRLLVQYALAAKSSTGLASFFGTISPCASVMTLWLELIGRIIPAPGPELLAVLSGSTDDARRCCWI</sequence>
<proteinExistence type="predicted"/>
<dbReference type="AlphaFoldDB" id="A0A182LVL8"/>
<dbReference type="Proteomes" id="UP000075883">
    <property type="component" value="Unassembled WGS sequence"/>
</dbReference>
<dbReference type="EMBL" id="AXCM01002633">
    <property type="status" value="NOT_ANNOTATED_CDS"/>
    <property type="molecule type" value="Genomic_DNA"/>
</dbReference>
<dbReference type="EnsemblMetazoa" id="ACUA003075-RA">
    <property type="protein sequence ID" value="ACUA003075-PA"/>
    <property type="gene ID" value="ACUA003075"/>
</dbReference>